<dbReference type="Gene3D" id="3.40.50.300">
    <property type="entry name" value="P-loop containing nucleotide triphosphate hydrolases"/>
    <property type="match status" value="1"/>
</dbReference>
<reference evidence="2 3" key="1">
    <citation type="submission" date="2016-10" db="EMBL/GenBank/DDBJ databases">
        <authorList>
            <person name="de Groot N.N."/>
        </authorList>
    </citation>
    <scope>NUCLEOTIDE SEQUENCE [LARGE SCALE GENOMIC DNA]</scope>
    <source>
        <strain evidence="2 3">DSM 23995</strain>
    </source>
</reference>
<feature type="domain" description="Molybdopterin-guanine dinucleotide biosynthesis protein B (MobB)" evidence="1">
    <location>
        <begin position="9"/>
        <end position="135"/>
    </location>
</feature>
<gene>
    <name evidence="2" type="ORF">SAMN05192532_10222</name>
</gene>
<proteinExistence type="predicted"/>
<name>A0A1I2B3P7_9BACI</name>
<dbReference type="InterPro" id="IPR004435">
    <property type="entry name" value="MobB_dom"/>
</dbReference>
<dbReference type="PANTHER" id="PTHR40072:SF1">
    <property type="entry name" value="MOLYBDOPTERIN-GUANINE DINUCLEOTIDE BIOSYNTHESIS ADAPTER PROTEIN"/>
    <property type="match status" value="1"/>
</dbReference>
<dbReference type="GO" id="GO:0005525">
    <property type="term" value="F:GTP binding"/>
    <property type="evidence" value="ECO:0007669"/>
    <property type="project" value="InterPro"/>
</dbReference>
<dbReference type="OrthoDB" id="9786803at2"/>
<dbReference type="PANTHER" id="PTHR40072">
    <property type="entry name" value="MOLYBDOPTERIN-GUANINE DINUCLEOTIDE BIOSYNTHESIS ADAPTER PROTEIN-RELATED"/>
    <property type="match status" value="1"/>
</dbReference>
<dbReference type="EMBL" id="FONT01000002">
    <property type="protein sequence ID" value="SFE49790.1"/>
    <property type="molecule type" value="Genomic_DNA"/>
</dbReference>
<dbReference type="NCBIfam" id="TIGR00176">
    <property type="entry name" value="mobB"/>
    <property type="match status" value="1"/>
</dbReference>
<organism evidence="2 3">
    <name type="scientific">Alteribacillus iranensis</name>
    <dbReference type="NCBI Taxonomy" id="930128"/>
    <lineage>
        <taxon>Bacteria</taxon>
        <taxon>Bacillati</taxon>
        <taxon>Bacillota</taxon>
        <taxon>Bacilli</taxon>
        <taxon>Bacillales</taxon>
        <taxon>Bacillaceae</taxon>
        <taxon>Alteribacillus</taxon>
    </lineage>
</organism>
<evidence type="ECO:0000313" key="2">
    <source>
        <dbReference type="EMBL" id="SFE49790.1"/>
    </source>
</evidence>
<dbReference type="Proteomes" id="UP000199516">
    <property type="component" value="Unassembled WGS sequence"/>
</dbReference>
<keyword evidence="3" id="KW-1185">Reference proteome</keyword>
<accession>A0A1I2B3P7</accession>
<dbReference type="SUPFAM" id="SSF52540">
    <property type="entry name" value="P-loop containing nucleoside triphosphate hydrolases"/>
    <property type="match status" value="1"/>
</dbReference>
<sequence length="173" mass="19545">MALEQHCSILQIVGHKNSGKTTLMEKLIHFSAQDGLQAATIKHHGHGGYPANDFPPTDSSRHSRAGAFLSSVEGDGQLYLQAVQESWSLADLLHLYRQFQPDIIFVEGYKREDYPKVVLLRDKHDLHLLSECSNIFCAVGPSSIACYMNEFPFYRMDDPHTPKHIYQKVMSSV</sequence>
<protein>
    <submittedName>
        <fullName evidence="2">Molybdopterin-guanine dinucleotide biosynthesis protein B</fullName>
    </submittedName>
</protein>
<dbReference type="Pfam" id="PF03205">
    <property type="entry name" value="MobB"/>
    <property type="match status" value="1"/>
</dbReference>
<dbReference type="GO" id="GO:0006777">
    <property type="term" value="P:Mo-molybdopterin cofactor biosynthetic process"/>
    <property type="evidence" value="ECO:0007669"/>
    <property type="project" value="InterPro"/>
</dbReference>
<dbReference type="InterPro" id="IPR027417">
    <property type="entry name" value="P-loop_NTPase"/>
</dbReference>
<evidence type="ECO:0000259" key="1">
    <source>
        <dbReference type="Pfam" id="PF03205"/>
    </source>
</evidence>
<dbReference type="AlphaFoldDB" id="A0A1I2B3P7"/>
<dbReference type="STRING" id="930128.SAMN05192532_10222"/>
<evidence type="ECO:0000313" key="3">
    <source>
        <dbReference type="Proteomes" id="UP000199516"/>
    </source>
</evidence>
<dbReference type="InterPro" id="IPR052539">
    <property type="entry name" value="MGD_biosynthesis_adapter"/>
</dbReference>